<dbReference type="AlphaFoldDB" id="A0A1F7IEZ2"/>
<reference evidence="2 3" key="1">
    <citation type="journal article" date="2016" name="Nat. Commun.">
        <title>Thousands of microbial genomes shed light on interconnected biogeochemical processes in an aquifer system.</title>
        <authorList>
            <person name="Anantharaman K."/>
            <person name="Brown C.T."/>
            <person name="Hug L.A."/>
            <person name="Sharon I."/>
            <person name="Castelle C.J."/>
            <person name="Probst A.J."/>
            <person name="Thomas B.C."/>
            <person name="Singh A."/>
            <person name="Wilkins M.J."/>
            <person name="Karaoz U."/>
            <person name="Brodie E.L."/>
            <person name="Williams K.H."/>
            <person name="Hubbard S.S."/>
            <person name="Banfield J.F."/>
        </authorList>
    </citation>
    <scope>NUCLEOTIDE SEQUENCE [LARGE SCALE GENOMIC DNA]</scope>
</reference>
<evidence type="ECO:0000313" key="3">
    <source>
        <dbReference type="Proteomes" id="UP000177698"/>
    </source>
</evidence>
<keyword evidence="1" id="KW-0472">Membrane</keyword>
<dbReference type="Proteomes" id="UP000177698">
    <property type="component" value="Unassembled WGS sequence"/>
</dbReference>
<gene>
    <name evidence="2" type="ORF">A2954_02665</name>
</gene>
<protein>
    <submittedName>
        <fullName evidence="2">Uncharacterized protein</fullName>
    </submittedName>
</protein>
<dbReference type="STRING" id="1802056.A2954_02665"/>
<evidence type="ECO:0000256" key="1">
    <source>
        <dbReference type="SAM" id="Phobius"/>
    </source>
</evidence>
<name>A0A1F7IEZ2_9BACT</name>
<keyword evidence="1" id="KW-0812">Transmembrane</keyword>
<comment type="caution">
    <text evidence="2">The sequence shown here is derived from an EMBL/GenBank/DDBJ whole genome shotgun (WGS) entry which is preliminary data.</text>
</comment>
<feature type="transmembrane region" description="Helical" evidence="1">
    <location>
        <begin position="273"/>
        <end position="295"/>
    </location>
</feature>
<dbReference type="EMBL" id="MGAG01000008">
    <property type="protein sequence ID" value="OGK41927.1"/>
    <property type="molecule type" value="Genomic_DNA"/>
</dbReference>
<proteinExistence type="predicted"/>
<keyword evidence="1" id="KW-1133">Transmembrane helix</keyword>
<accession>A0A1F7IEZ2</accession>
<evidence type="ECO:0000313" key="2">
    <source>
        <dbReference type="EMBL" id="OGK41927.1"/>
    </source>
</evidence>
<sequence length="300" mass="34089">MKKLINLFFVFGFYTLYFILNTSPVRAQSISLSIAPTLTELTIKPGRSAIFSYNFKNMGDPSIFKFRIEPFNLKDKTPIFFELNNSDIKLEEPVFIKNSASEQLYLRVAVPEETPEKDYYYNFIAESQPPPTQEGTANIRAKITVQSLLLITVTEAGQVEIKPKISLFEVIPKHKINLLDFKLNLFNSYEKVPVVLIIDNKGKNLIKPRGEITVRGPLWQTKIYDIKAQNVLAESQKRISLKLPGNFFGNYKLSTSVSFGEDTPALFASTSLVVLPIKLTFFATAGFILVLFLFLTKRNH</sequence>
<organism evidence="2 3">
    <name type="scientific">Candidatus Roizmanbacteria bacterium RIFCSPLOWO2_01_FULL_37_12</name>
    <dbReference type="NCBI Taxonomy" id="1802056"/>
    <lineage>
        <taxon>Bacteria</taxon>
        <taxon>Candidatus Roizmaniibacteriota</taxon>
    </lineage>
</organism>